<dbReference type="InParanoid" id="A0A6J2Y352"/>
<dbReference type="AlphaFoldDB" id="A0A6J2Y352"/>
<organism evidence="2 3">
    <name type="scientific">Sitophilus oryzae</name>
    <name type="common">Rice weevil</name>
    <name type="synonym">Curculio oryzae</name>
    <dbReference type="NCBI Taxonomy" id="7048"/>
    <lineage>
        <taxon>Eukaryota</taxon>
        <taxon>Metazoa</taxon>
        <taxon>Ecdysozoa</taxon>
        <taxon>Arthropoda</taxon>
        <taxon>Hexapoda</taxon>
        <taxon>Insecta</taxon>
        <taxon>Pterygota</taxon>
        <taxon>Neoptera</taxon>
        <taxon>Endopterygota</taxon>
        <taxon>Coleoptera</taxon>
        <taxon>Polyphaga</taxon>
        <taxon>Cucujiformia</taxon>
        <taxon>Curculionidae</taxon>
        <taxon>Dryophthorinae</taxon>
        <taxon>Sitophilus</taxon>
    </lineage>
</organism>
<dbReference type="GeneID" id="115883472"/>
<feature type="region of interest" description="Disordered" evidence="1">
    <location>
        <begin position="1"/>
        <end position="48"/>
    </location>
</feature>
<dbReference type="SUPFAM" id="SSF53098">
    <property type="entry name" value="Ribonuclease H-like"/>
    <property type="match status" value="1"/>
</dbReference>
<dbReference type="Proteomes" id="UP000504635">
    <property type="component" value="Unplaced"/>
</dbReference>
<dbReference type="OrthoDB" id="8912104at2759"/>
<name>A0A6J2Y352_SITOR</name>
<sequence>MIEIMEVEHDLFEENSSSPEDSDRPDPFPVQISEDEDDDSNYTPKTTKKKVLPDYFGVRNKTLSQILQNEPSQNQKPEQFRDGQNNLLLEKIQSNPLLDGKFYEVAGKVTDANHIQAECKMCLPKRKIIKGSLLITTNFLKHMKNKHPEQNNEYNAYKQKKKRINEGKKRNYAEGIESASSSSTTVSLSKSKVPLKQGQISFRQTKITQKTFDERIVRFIVETMSPISLVSHESFVRIFEGMDVKVMNRFAAIQKIDGHYKEMINKIIGQLSICNYVCTTADIWSSKKRSFLGVTCHWIDQDLSRQSVALACRRFEGTHSFDKIGELLDEIHRGYNLDNTKILATVTDNGSNFVKCFKEFGIHILDSQHNVDGNDDQTQEGETEESLPEFESIIESTDSEKSFSQTRQFLPEHLRCASHTINLIATTDYNNSLKSSHQLRSKNCLVFNKCSNLWNKARRPKSAEIMQKILGCSLSYPGVTRWNSTYDAVTKILSLKEKMPELCDALLLPSFTESEILFLTEYTTIMKPLAETLDFLQGEQNTYYGYFLPSIISMHTKLEKIKLSGTIAQLSKSLDYILNSIRERFHHVFTLQSKIAIIAAVTNPRFKMRWLSAFKDTDIQVTAKDIQSWISSSALAFKVSFESDLTAQEELEDAFFDFNDENQVNTSSDAAIKLQSTDTFHNQFEFEFLKYLNDKRTTLLMLNEYNIVKQLFIKYNCILPSSAPVERLFSFAEIINAPRRHALSDTNFEKLVLLKSNKHVF</sequence>
<protein>
    <submittedName>
        <fullName evidence="3">Uncharacterized protein LOC115883472 isoform X1</fullName>
    </submittedName>
</protein>
<proteinExistence type="predicted"/>
<gene>
    <name evidence="3" type="primary">LOC115883472</name>
</gene>
<dbReference type="PANTHER" id="PTHR47501:SF5">
    <property type="entry name" value="HAT C-TERMINAL DIMERISATION DOMAIN-CONTAINING PROTEIN"/>
    <property type="match status" value="1"/>
</dbReference>
<dbReference type="RefSeq" id="XP_030757696.1">
    <property type="nucleotide sequence ID" value="XM_030901836.1"/>
</dbReference>
<evidence type="ECO:0000313" key="2">
    <source>
        <dbReference type="Proteomes" id="UP000504635"/>
    </source>
</evidence>
<evidence type="ECO:0000256" key="1">
    <source>
        <dbReference type="SAM" id="MobiDB-lite"/>
    </source>
</evidence>
<dbReference type="KEGG" id="soy:115883472"/>
<keyword evidence="2" id="KW-1185">Reference proteome</keyword>
<dbReference type="PANTHER" id="PTHR47501">
    <property type="entry name" value="TRANSPOSASE-RELATED"/>
    <property type="match status" value="1"/>
</dbReference>
<evidence type="ECO:0000313" key="3">
    <source>
        <dbReference type="RefSeq" id="XP_030757696.1"/>
    </source>
</evidence>
<reference evidence="3" key="1">
    <citation type="submission" date="2025-08" db="UniProtKB">
        <authorList>
            <consortium name="RefSeq"/>
        </authorList>
    </citation>
    <scope>IDENTIFICATION</scope>
    <source>
        <tissue evidence="3">Gonads</tissue>
    </source>
</reference>
<dbReference type="InterPro" id="IPR012337">
    <property type="entry name" value="RNaseH-like_sf"/>
</dbReference>
<feature type="compositionally biased region" description="Basic and acidic residues" evidence="1">
    <location>
        <begin position="1"/>
        <end position="12"/>
    </location>
</feature>
<accession>A0A6J2Y352</accession>